<organism evidence="2 3">
    <name type="scientific">Thermostaphylospora chromogena</name>
    <dbReference type="NCBI Taxonomy" id="35622"/>
    <lineage>
        <taxon>Bacteria</taxon>
        <taxon>Bacillati</taxon>
        <taxon>Actinomycetota</taxon>
        <taxon>Actinomycetes</taxon>
        <taxon>Streptosporangiales</taxon>
        <taxon>Thermomonosporaceae</taxon>
        <taxon>Thermostaphylospora</taxon>
    </lineage>
</organism>
<evidence type="ECO:0000313" key="2">
    <source>
        <dbReference type="EMBL" id="SDQ60420.1"/>
    </source>
</evidence>
<dbReference type="Pfam" id="PF17754">
    <property type="entry name" value="TetR_C_14"/>
    <property type="match status" value="1"/>
</dbReference>
<protein>
    <recommendedName>
        <fullName evidence="1">MftR C-terminal domain-containing protein</fullName>
    </recommendedName>
</protein>
<feature type="domain" description="MftR C-terminal" evidence="1">
    <location>
        <begin position="100"/>
        <end position="140"/>
    </location>
</feature>
<dbReference type="Proteomes" id="UP000217103">
    <property type="component" value="Unassembled WGS sequence"/>
</dbReference>
<accession>A0A1H1C8M1</accession>
<dbReference type="EMBL" id="FNKK01000002">
    <property type="protein sequence ID" value="SDQ60420.1"/>
    <property type="molecule type" value="Genomic_DNA"/>
</dbReference>
<evidence type="ECO:0000313" key="3">
    <source>
        <dbReference type="Proteomes" id="UP000217103"/>
    </source>
</evidence>
<keyword evidence="3" id="KW-1185">Reference proteome</keyword>
<dbReference type="RefSeq" id="WP_093258252.1">
    <property type="nucleotide sequence ID" value="NZ_FNKK01000002.1"/>
</dbReference>
<name>A0A1H1C8M1_9ACTN</name>
<proteinExistence type="predicted"/>
<dbReference type="InterPro" id="IPR041347">
    <property type="entry name" value="MftR_C"/>
</dbReference>
<dbReference type="AlphaFoldDB" id="A0A1H1C8M1"/>
<evidence type="ECO:0000259" key="1">
    <source>
        <dbReference type="Pfam" id="PF17754"/>
    </source>
</evidence>
<gene>
    <name evidence="2" type="ORF">SAMN04489764_1349</name>
</gene>
<reference evidence="2 3" key="1">
    <citation type="submission" date="2016-10" db="EMBL/GenBank/DDBJ databases">
        <authorList>
            <person name="de Groot N.N."/>
        </authorList>
    </citation>
    <scope>NUCLEOTIDE SEQUENCE [LARGE SCALE GENOMIC DNA]</scope>
    <source>
        <strain evidence="2 3">DSM 43794</strain>
    </source>
</reference>
<dbReference type="OrthoDB" id="4546154at2"/>
<sequence>MNDIKTRRLQARGRVPTAVHTALVDQLEQEIERKLLTPLSLLLDEGHAAGAVRLARRQLAADAQMWAAQLLGPDEELAVTLAHRLLAALYADGFEVPLSWWRTPLGRVIARRIGHPSADSVSRTVAGAMLGITRQGVQDLINRGKLARHPDGGVSVASVRERINRTWLQDSHEAAGCGH</sequence>
<dbReference type="STRING" id="35622.SAMN04489764_1349"/>